<comment type="caution">
    <text evidence="2">The sequence shown here is derived from an EMBL/GenBank/DDBJ whole genome shotgun (WGS) entry which is preliminary data.</text>
</comment>
<gene>
    <name evidence="2" type="ORF">CAMP_LOCUS16687</name>
</gene>
<dbReference type="AlphaFoldDB" id="A0A9P1IZV8"/>
<evidence type="ECO:0000313" key="2">
    <source>
        <dbReference type="EMBL" id="CAI5454050.1"/>
    </source>
</evidence>
<sequence>MLPPHLAALTLSFIIIGVILFFILALRALQLFYYCLEIICFKYILVCDDRALLDERCKYYLEAGYVIEPIIPFQSNMPKY</sequence>
<name>A0A9P1IZV8_9PELO</name>
<keyword evidence="1" id="KW-1133">Transmembrane helix</keyword>
<proteinExistence type="predicted"/>
<evidence type="ECO:0000313" key="3">
    <source>
        <dbReference type="Proteomes" id="UP001152747"/>
    </source>
</evidence>
<evidence type="ECO:0000256" key="1">
    <source>
        <dbReference type="SAM" id="Phobius"/>
    </source>
</evidence>
<protein>
    <submittedName>
        <fullName evidence="2">Uncharacterized protein</fullName>
    </submittedName>
</protein>
<keyword evidence="1" id="KW-0812">Transmembrane</keyword>
<accession>A0A9P1IZV8</accession>
<keyword evidence="3" id="KW-1185">Reference proteome</keyword>
<dbReference type="EMBL" id="CANHGI010000006">
    <property type="protein sequence ID" value="CAI5454050.1"/>
    <property type="molecule type" value="Genomic_DNA"/>
</dbReference>
<keyword evidence="1" id="KW-0472">Membrane</keyword>
<feature type="transmembrane region" description="Helical" evidence="1">
    <location>
        <begin position="6"/>
        <end position="26"/>
    </location>
</feature>
<dbReference type="Proteomes" id="UP001152747">
    <property type="component" value="Unassembled WGS sequence"/>
</dbReference>
<reference evidence="2" key="1">
    <citation type="submission" date="2022-11" db="EMBL/GenBank/DDBJ databases">
        <authorList>
            <person name="Kikuchi T."/>
        </authorList>
    </citation>
    <scope>NUCLEOTIDE SEQUENCE</scope>
    <source>
        <strain evidence="2">PS1010</strain>
    </source>
</reference>
<organism evidence="2 3">
    <name type="scientific">Caenorhabditis angaria</name>
    <dbReference type="NCBI Taxonomy" id="860376"/>
    <lineage>
        <taxon>Eukaryota</taxon>
        <taxon>Metazoa</taxon>
        <taxon>Ecdysozoa</taxon>
        <taxon>Nematoda</taxon>
        <taxon>Chromadorea</taxon>
        <taxon>Rhabditida</taxon>
        <taxon>Rhabditina</taxon>
        <taxon>Rhabditomorpha</taxon>
        <taxon>Rhabditoidea</taxon>
        <taxon>Rhabditidae</taxon>
        <taxon>Peloderinae</taxon>
        <taxon>Caenorhabditis</taxon>
    </lineage>
</organism>